<dbReference type="Pfam" id="PF00710">
    <property type="entry name" value="Asparaginase"/>
    <property type="match status" value="1"/>
</dbReference>
<evidence type="ECO:0000256" key="3">
    <source>
        <dbReference type="ARBA" id="ARBA00012920"/>
    </source>
</evidence>
<feature type="domain" description="L-asparaginase N-terminal" evidence="8">
    <location>
        <begin position="53"/>
        <end position="243"/>
    </location>
</feature>
<feature type="binding site" evidence="6">
    <location>
        <position position="109"/>
    </location>
    <ligand>
        <name>substrate</name>
    </ligand>
</feature>
<dbReference type="InterPro" id="IPR006034">
    <property type="entry name" value="Asparaginase/glutaminase-like"/>
</dbReference>
<comment type="subunit">
    <text evidence="2">Homotetramer.</text>
</comment>
<feature type="domain" description="Asparaginase/glutaminase C-terminal" evidence="9">
    <location>
        <begin position="269"/>
        <end position="372"/>
    </location>
</feature>
<evidence type="ECO:0000259" key="8">
    <source>
        <dbReference type="Pfam" id="PF00710"/>
    </source>
</evidence>
<dbReference type="InterPro" id="IPR027474">
    <property type="entry name" value="L-asparaginase_N"/>
</dbReference>
<organism evidence="10 11">
    <name type="scientific">Mesobacillus foraminis</name>
    <dbReference type="NCBI Taxonomy" id="279826"/>
    <lineage>
        <taxon>Bacteria</taxon>
        <taxon>Bacillati</taxon>
        <taxon>Bacillota</taxon>
        <taxon>Bacilli</taxon>
        <taxon>Bacillales</taxon>
        <taxon>Bacillaceae</taxon>
        <taxon>Mesobacillus</taxon>
    </lineage>
</organism>
<dbReference type="EMBL" id="SLVV01000003">
    <property type="protein sequence ID" value="TCN26526.1"/>
    <property type="molecule type" value="Genomic_DNA"/>
</dbReference>
<dbReference type="GO" id="GO:0006528">
    <property type="term" value="P:asparagine metabolic process"/>
    <property type="evidence" value="ECO:0007669"/>
    <property type="project" value="InterPro"/>
</dbReference>
<evidence type="ECO:0000256" key="6">
    <source>
        <dbReference type="PIRSR" id="PIRSR001220-2"/>
    </source>
</evidence>
<dbReference type="InterPro" id="IPR027473">
    <property type="entry name" value="L-asparaginase_C"/>
</dbReference>
<proteinExistence type="inferred from homology"/>
<feature type="active site" description="O-isoaspartyl threonine intermediate" evidence="5">
    <location>
        <position position="62"/>
    </location>
</feature>
<dbReference type="SUPFAM" id="SSF53774">
    <property type="entry name" value="Glutaminase/Asparaginase"/>
    <property type="match status" value="1"/>
</dbReference>
<dbReference type="InterPro" id="IPR037152">
    <property type="entry name" value="L-asparaginase_N_sf"/>
</dbReference>
<dbReference type="EC" id="3.5.1.1" evidence="3"/>
<name>A0A4R2BHZ9_9BACI</name>
<evidence type="ECO:0000256" key="4">
    <source>
        <dbReference type="ARBA" id="ARBA00022801"/>
    </source>
</evidence>
<dbReference type="InterPro" id="IPR020827">
    <property type="entry name" value="Asparaginase/glutaminase_AS1"/>
</dbReference>
<keyword evidence="4" id="KW-0378">Hydrolase</keyword>
<feature type="binding site" evidence="6">
    <location>
        <begin position="140"/>
        <end position="141"/>
    </location>
    <ligand>
        <name>substrate</name>
    </ligand>
</feature>
<gene>
    <name evidence="10" type="ORF">EV146_10347</name>
</gene>
<dbReference type="PANTHER" id="PTHR11707">
    <property type="entry name" value="L-ASPARAGINASE"/>
    <property type="match status" value="1"/>
</dbReference>
<dbReference type="Gene3D" id="3.40.50.40">
    <property type="match status" value="1"/>
</dbReference>
<evidence type="ECO:0000313" key="10">
    <source>
        <dbReference type="EMBL" id="TCN26526.1"/>
    </source>
</evidence>
<dbReference type="Gene3D" id="3.40.50.1170">
    <property type="entry name" value="L-asparaginase, N-terminal domain"/>
    <property type="match status" value="1"/>
</dbReference>
<dbReference type="InterPro" id="IPR040919">
    <property type="entry name" value="Asparaginase_C"/>
</dbReference>
<reference evidence="10 11" key="1">
    <citation type="journal article" date="2015" name="Stand. Genomic Sci.">
        <title>Genomic Encyclopedia of Bacterial and Archaeal Type Strains, Phase III: the genomes of soil and plant-associated and newly described type strains.</title>
        <authorList>
            <person name="Whitman W.B."/>
            <person name="Woyke T."/>
            <person name="Klenk H.P."/>
            <person name="Zhou Y."/>
            <person name="Lilburn T.G."/>
            <person name="Beck B.J."/>
            <person name="De Vos P."/>
            <person name="Vandamme P."/>
            <person name="Eisen J.A."/>
            <person name="Garrity G."/>
            <person name="Hugenholtz P."/>
            <person name="Kyrpides N.C."/>
        </authorList>
    </citation>
    <scope>NUCLEOTIDE SEQUENCE [LARGE SCALE GENOMIC DNA]</scope>
    <source>
        <strain evidence="10 11">CV53</strain>
    </source>
</reference>
<dbReference type="PROSITE" id="PS00144">
    <property type="entry name" value="ASN_GLN_ASE_1"/>
    <property type="match status" value="1"/>
</dbReference>
<protein>
    <recommendedName>
        <fullName evidence="3">asparaginase</fullName>
        <ecNumber evidence="3">3.5.1.1</ecNumber>
    </recommendedName>
</protein>
<dbReference type="PIRSF" id="PIRSF001220">
    <property type="entry name" value="L-ASNase_gatD"/>
    <property type="match status" value="1"/>
</dbReference>
<dbReference type="PANTHER" id="PTHR11707:SF28">
    <property type="entry name" value="60 KDA LYSOPHOSPHOLIPASE"/>
    <property type="match status" value="1"/>
</dbReference>
<evidence type="ECO:0000256" key="5">
    <source>
        <dbReference type="PIRSR" id="PIRSR001220-1"/>
    </source>
</evidence>
<dbReference type="Pfam" id="PF17763">
    <property type="entry name" value="Asparaginase_C"/>
    <property type="match status" value="1"/>
</dbReference>
<evidence type="ECO:0000256" key="7">
    <source>
        <dbReference type="PROSITE-ProRule" id="PRU10099"/>
    </source>
</evidence>
<dbReference type="CDD" id="cd08964">
    <property type="entry name" value="L-asparaginase_II"/>
    <property type="match status" value="1"/>
</dbReference>
<keyword evidence="11" id="KW-1185">Reference proteome</keyword>
<comment type="similarity">
    <text evidence="1">Belongs to the asparaginase 1 family.</text>
</comment>
<dbReference type="GO" id="GO:0004067">
    <property type="term" value="F:asparaginase activity"/>
    <property type="evidence" value="ECO:0007669"/>
    <property type="project" value="UniProtKB-UniRule"/>
</dbReference>
<dbReference type="SFLD" id="SFLDS00057">
    <property type="entry name" value="Glutaminase/Asparaginase"/>
    <property type="match status" value="1"/>
</dbReference>
<feature type="active site" evidence="7">
    <location>
        <position position="62"/>
    </location>
</feature>
<dbReference type="PRINTS" id="PR00139">
    <property type="entry name" value="ASNGLNASE"/>
</dbReference>
<dbReference type="PIRSF" id="PIRSF500176">
    <property type="entry name" value="L_ASNase"/>
    <property type="match status" value="1"/>
</dbReference>
<dbReference type="PROSITE" id="PS51732">
    <property type="entry name" value="ASN_GLN_ASE_3"/>
    <property type="match status" value="1"/>
</dbReference>
<evidence type="ECO:0000256" key="1">
    <source>
        <dbReference type="ARBA" id="ARBA00010518"/>
    </source>
</evidence>
<sequence>MIGRKVKQTLSVMTASTLLLVGTTAVVNEVNPKKITYAAAKEASAKQAAALPKVQVIGTGGTISGKSTDETSFISYRSGSLAIKDMVDELPNVEKMADVSTTQFGNKGSSAYSMQDLYDLSLLVDEQLKKNDGVVVTTGTDTMEEIAYFLDLTVQSNKPVVVTGSMRPWTVIGSDAQANLFNAIKLAGSGETSGFGTVIMLNDTMFPARDVTKTNSYRVDTFESRTGPLGHIDENNIQVYEAPARAFEKGGNWRTPFNLKKLNKADLAKVEIAYSYQGAGGEAIKAFADSGAKGIVTAGTGAGGISSAQSAERRAAIEKGVVFMSATRTGSGSVYGGGAGIIPADSLNAQHARILLMLSLSFSDDFDQVKDWVTKYGAREVDVK</sequence>
<dbReference type="SMART" id="SM00870">
    <property type="entry name" value="Asparaginase"/>
    <property type="match status" value="1"/>
</dbReference>
<dbReference type="RefSeq" id="WP_132002766.1">
    <property type="nucleotide sequence ID" value="NZ_JABUHM010000002.1"/>
</dbReference>
<dbReference type="FunFam" id="3.40.50.1170:FF:000001">
    <property type="entry name" value="L-asparaginase 2"/>
    <property type="match status" value="1"/>
</dbReference>
<evidence type="ECO:0000313" key="11">
    <source>
        <dbReference type="Proteomes" id="UP000295689"/>
    </source>
</evidence>
<evidence type="ECO:0000256" key="2">
    <source>
        <dbReference type="ARBA" id="ARBA00011881"/>
    </source>
</evidence>
<evidence type="ECO:0000259" key="9">
    <source>
        <dbReference type="Pfam" id="PF17763"/>
    </source>
</evidence>
<dbReference type="InterPro" id="IPR036152">
    <property type="entry name" value="Asp/glu_Ase-like_sf"/>
</dbReference>
<dbReference type="AlphaFoldDB" id="A0A4R2BHZ9"/>
<comment type="caution">
    <text evidence="10">The sequence shown here is derived from an EMBL/GenBank/DDBJ whole genome shotgun (WGS) entry which is preliminary data.</text>
</comment>
<accession>A0A4R2BHZ9</accession>
<dbReference type="InterPro" id="IPR004550">
    <property type="entry name" value="AsnASE_II"/>
</dbReference>
<dbReference type="Proteomes" id="UP000295689">
    <property type="component" value="Unassembled WGS sequence"/>
</dbReference>